<evidence type="ECO:0000313" key="2">
    <source>
        <dbReference type="EMBL" id="XAY03623.1"/>
    </source>
</evidence>
<reference evidence="2" key="1">
    <citation type="submission" date="2022-12" db="EMBL/GenBank/DDBJ databases">
        <title>Paraconexibacter alkalitolerans sp. nov. and Baekduia alba sp. nov., isolated from soil and emended description of the genera Paraconexibacter (Chun et al., 2020) and Baekduia (An et al., 2020).</title>
        <authorList>
            <person name="Vieira S."/>
            <person name="Huber K.J."/>
            <person name="Geppert A."/>
            <person name="Wolf J."/>
            <person name="Neumann-Schaal M."/>
            <person name="Muesken M."/>
            <person name="Overmann J."/>
        </authorList>
    </citation>
    <scope>NUCLEOTIDE SEQUENCE</scope>
    <source>
        <strain evidence="2">AEG42_29</strain>
    </source>
</reference>
<dbReference type="PANTHER" id="PTHR42923">
    <property type="entry name" value="PROTOPORPHYRINOGEN OXIDASE"/>
    <property type="match status" value="1"/>
</dbReference>
<evidence type="ECO:0000259" key="1">
    <source>
        <dbReference type="Pfam" id="PF01593"/>
    </source>
</evidence>
<dbReference type="PANTHER" id="PTHR42923:SF17">
    <property type="entry name" value="AMINE OXIDASE DOMAIN-CONTAINING PROTEIN"/>
    <property type="match status" value="1"/>
</dbReference>
<name>A0AAU7APL6_9ACTN</name>
<protein>
    <recommendedName>
        <fullName evidence="1">Amine oxidase domain-containing protein</fullName>
    </recommendedName>
</protein>
<dbReference type="InterPro" id="IPR036188">
    <property type="entry name" value="FAD/NAD-bd_sf"/>
</dbReference>
<sequence>MSKIAIIGAGIAGLTAAHRLHPDHEITIFEAGAYVGGHTNTIDVRTTSGDWAVDTGFIVLNDRNYPNFTRFLDELGVATQPTHMGFSVSSDHEDFEYAGTPRGLVAQPANVVNPRYHRMIRDLLRFNKDMRALLESGEDGPSLGEYLDAGGYSEWFVHRLIVPQASAVWSADPAGMWAFPVRFLAEFFRNHGMLGFKDRPQWQTIVGGSQRYVDAVTRPFADRIHTSSPVEAVTRHGDHIAVTPRGAESQRFDEVVLACHADQARAMLTNPTDLEDELLAAFPFQANEAVLHTDASLMPRRRTCWQAWNFHLLREPKPLTTITYGMNHLQCLPAPEDFLVTLNLTEKIDPAKVIETIQYAHPIYTREGVAAQARHGEISGADRIHYAGAYWRWGFHEDGVVSALNALDHRERHLRQAVPA</sequence>
<dbReference type="SUPFAM" id="SSF51905">
    <property type="entry name" value="FAD/NAD(P)-binding domain"/>
    <property type="match status" value="1"/>
</dbReference>
<dbReference type="InterPro" id="IPR002937">
    <property type="entry name" value="Amino_oxidase"/>
</dbReference>
<dbReference type="RefSeq" id="WP_354700179.1">
    <property type="nucleotide sequence ID" value="NZ_CP114014.1"/>
</dbReference>
<dbReference type="Gene3D" id="3.90.660.10">
    <property type="match status" value="1"/>
</dbReference>
<dbReference type="Gene3D" id="1.10.405.10">
    <property type="entry name" value="Guanine Nucleotide Dissociation Inhibitor, domain 1"/>
    <property type="match status" value="1"/>
</dbReference>
<dbReference type="AlphaFoldDB" id="A0AAU7APL6"/>
<proteinExistence type="predicted"/>
<accession>A0AAU7APL6</accession>
<dbReference type="KEGG" id="parq:DSM112329_00443"/>
<dbReference type="Pfam" id="PF01593">
    <property type="entry name" value="Amino_oxidase"/>
    <property type="match status" value="1"/>
</dbReference>
<organism evidence="2">
    <name type="scientific">Paraconexibacter sp. AEG42_29</name>
    <dbReference type="NCBI Taxonomy" id="2997339"/>
    <lineage>
        <taxon>Bacteria</taxon>
        <taxon>Bacillati</taxon>
        <taxon>Actinomycetota</taxon>
        <taxon>Thermoleophilia</taxon>
        <taxon>Solirubrobacterales</taxon>
        <taxon>Paraconexibacteraceae</taxon>
        <taxon>Paraconexibacter</taxon>
    </lineage>
</organism>
<dbReference type="EMBL" id="CP114014">
    <property type="protein sequence ID" value="XAY03623.1"/>
    <property type="molecule type" value="Genomic_DNA"/>
</dbReference>
<dbReference type="InterPro" id="IPR050464">
    <property type="entry name" value="Zeta_carotene_desat/Oxidored"/>
</dbReference>
<gene>
    <name evidence="2" type="ORF">DSM112329_00443</name>
</gene>
<dbReference type="Gene3D" id="3.50.50.60">
    <property type="entry name" value="FAD/NAD(P)-binding domain"/>
    <property type="match status" value="1"/>
</dbReference>
<feature type="domain" description="Amine oxidase" evidence="1">
    <location>
        <begin position="11"/>
        <end position="280"/>
    </location>
</feature>
<dbReference type="GO" id="GO:0016491">
    <property type="term" value="F:oxidoreductase activity"/>
    <property type="evidence" value="ECO:0007669"/>
    <property type="project" value="InterPro"/>
</dbReference>